<organism evidence="11 12">
    <name type="scientific">Aerosticca soli</name>
    <dbReference type="NCBI Taxonomy" id="2010829"/>
    <lineage>
        <taxon>Bacteria</taxon>
        <taxon>Pseudomonadati</taxon>
        <taxon>Pseudomonadota</taxon>
        <taxon>Gammaproteobacteria</taxon>
        <taxon>Lysobacterales</taxon>
        <taxon>Rhodanobacteraceae</taxon>
        <taxon>Aerosticca</taxon>
    </lineage>
</organism>
<comment type="cofactor">
    <cofactor evidence="9">
        <name>cob(II)alamin</name>
        <dbReference type="ChEBI" id="CHEBI:16304"/>
    </cofactor>
</comment>
<dbReference type="Gene3D" id="3.30.70.20">
    <property type="match status" value="1"/>
</dbReference>
<dbReference type="EC" id="1.17.99.6" evidence="9"/>
<feature type="binding site" evidence="9">
    <location>
        <position position="198"/>
    </location>
    <ligand>
        <name>[4Fe-4S] cluster</name>
        <dbReference type="ChEBI" id="CHEBI:49883"/>
        <label>1</label>
    </ligand>
</feature>
<keyword evidence="9" id="KW-0846">Cobalamin</keyword>
<keyword evidence="1 9" id="KW-0004">4Fe-4S</keyword>
<dbReference type="PANTHER" id="PTHR30002">
    <property type="entry name" value="EPOXYQUEUOSINE REDUCTASE"/>
    <property type="match status" value="1"/>
</dbReference>
<feature type="binding site" evidence="9">
    <location>
        <position position="258"/>
    </location>
    <ligand>
        <name>[4Fe-4S] cluster</name>
        <dbReference type="ChEBI" id="CHEBI:49883"/>
        <label>1</label>
    </ligand>
</feature>
<dbReference type="AlphaFoldDB" id="A0A2Z6E5Q9"/>
<feature type="binding site" evidence="9">
    <location>
        <position position="254"/>
    </location>
    <ligand>
        <name>[4Fe-4S] cluster</name>
        <dbReference type="ChEBI" id="CHEBI:49883"/>
        <label>2</label>
    </ligand>
</feature>
<keyword evidence="9" id="KW-0170">Cobalt</keyword>
<dbReference type="PROSITE" id="PS51379">
    <property type="entry name" value="4FE4S_FER_2"/>
    <property type="match status" value="1"/>
</dbReference>
<dbReference type="InterPro" id="IPR017896">
    <property type="entry name" value="4Fe4S_Fe-S-bd"/>
</dbReference>
<feature type="binding site" evidence="9">
    <location>
        <position position="251"/>
    </location>
    <ligand>
        <name>[4Fe-4S] cluster</name>
        <dbReference type="ChEBI" id="CHEBI:49883"/>
        <label>2</label>
    </ligand>
</feature>
<evidence type="ECO:0000256" key="2">
    <source>
        <dbReference type="ARBA" id="ARBA00022490"/>
    </source>
</evidence>
<feature type="binding site" evidence="9">
    <location>
        <position position="204"/>
    </location>
    <ligand>
        <name>[4Fe-4S] cluster</name>
        <dbReference type="ChEBI" id="CHEBI:49883"/>
        <label>1</label>
    </ligand>
</feature>
<comment type="cofactor">
    <cofactor evidence="9">
        <name>[4Fe-4S] cluster</name>
        <dbReference type="ChEBI" id="CHEBI:49883"/>
    </cofactor>
    <text evidence="9">Binds 2 [4Fe-4S] clusters per monomer.</text>
</comment>
<feature type="binding site" evidence="9">
    <location>
        <position position="144"/>
    </location>
    <ligand>
        <name>cob(II)alamin</name>
        <dbReference type="ChEBI" id="CHEBI:16304"/>
    </ligand>
</feature>
<dbReference type="GO" id="GO:0046872">
    <property type="term" value="F:metal ion binding"/>
    <property type="evidence" value="ECO:0007669"/>
    <property type="project" value="UniProtKB-KW"/>
</dbReference>
<dbReference type="EMBL" id="AP018560">
    <property type="protein sequence ID" value="BBD80466.1"/>
    <property type="molecule type" value="Genomic_DNA"/>
</dbReference>
<comment type="pathway">
    <text evidence="9">tRNA modification; tRNA-queuosine biosynthesis.</text>
</comment>
<accession>A0A2Z6E5Q9</accession>
<dbReference type="Pfam" id="PF13484">
    <property type="entry name" value="Fer4_16"/>
    <property type="match status" value="1"/>
</dbReference>
<dbReference type="GO" id="GO:0005737">
    <property type="term" value="C:cytoplasm"/>
    <property type="evidence" value="ECO:0007669"/>
    <property type="project" value="UniProtKB-SubCell"/>
</dbReference>
<feature type="binding site" evidence="9">
    <location>
        <begin position="251"/>
        <end position="252"/>
    </location>
    <ligand>
        <name>cob(II)alamin</name>
        <dbReference type="ChEBI" id="CHEBI:16304"/>
    </ligand>
</feature>
<dbReference type="UniPathway" id="UPA00392"/>
<reference evidence="12" key="2">
    <citation type="submission" date="2018-06" db="EMBL/GenBank/DDBJ databases">
        <title>Genome sequence of Rhodanobacteraceae bacterium strain Dysh456.</title>
        <authorList>
            <person name="Fukui M."/>
        </authorList>
    </citation>
    <scope>NUCLEOTIDE SEQUENCE [LARGE SCALE GENOMIC DNA]</scope>
    <source>
        <strain evidence="12">Dysh456</strain>
    </source>
</reference>
<comment type="subunit">
    <text evidence="9">Monomer.</text>
</comment>
<evidence type="ECO:0000256" key="5">
    <source>
        <dbReference type="ARBA" id="ARBA00022785"/>
    </source>
</evidence>
<dbReference type="GO" id="GO:0031419">
    <property type="term" value="F:cobalamin binding"/>
    <property type="evidence" value="ECO:0007669"/>
    <property type="project" value="UniProtKB-KW"/>
</dbReference>
<protein>
    <recommendedName>
        <fullName evidence="9">Epoxyqueuosine reductase</fullName>
        <ecNumber evidence="9">1.17.99.6</ecNumber>
    </recommendedName>
    <alternativeName>
        <fullName evidence="9">Queuosine biosynthesis protein QueG</fullName>
    </alternativeName>
</protein>
<dbReference type="Proteomes" id="UP000270530">
    <property type="component" value="Chromosome"/>
</dbReference>
<dbReference type="PROSITE" id="PS00198">
    <property type="entry name" value="4FE4S_FER_1"/>
    <property type="match status" value="1"/>
</dbReference>
<evidence type="ECO:0000256" key="6">
    <source>
        <dbReference type="ARBA" id="ARBA00023002"/>
    </source>
</evidence>
<name>A0A2Z6E5Q9_9GAMM</name>
<comment type="subcellular location">
    <subcellularLocation>
        <location evidence="9">Cytoplasm</location>
    </subcellularLocation>
</comment>
<dbReference type="SUPFAM" id="SSF46548">
    <property type="entry name" value="alpha-helical ferredoxin"/>
    <property type="match status" value="1"/>
</dbReference>
<feature type="binding site" evidence="9">
    <location>
        <position position="179"/>
    </location>
    <ligand>
        <name>cob(II)alamin</name>
        <dbReference type="ChEBI" id="CHEBI:16304"/>
    </ligand>
</feature>
<evidence type="ECO:0000256" key="7">
    <source>
        <dbReference type="ARBA" id="ARBA00023004"/>
    </source>
</evidence>
<comment type="similarity">
    <text evidence="9">Belongs to the QueG family.</text>
</comment>
<dbReference type="InterPro" id="IPR017900">
    <property type="entry name" value="4Fe4S_Fe_S_CS"/>
</dbReference>
<keyword evidence="6 9" id="KW-0560">Oxidoreductase</keyword>
<keyword evidence="8 9" id="KW-0411">Iron-sulfur</keyword>
<feature type="active site" description="Proton donor" evidence="9">
    <location>
        <position position="144"/>
    </location>
</feature>
<feature type="binding site" evidence="9">
    <location>
        <position position="66"/>
    </location>
    <ligand>
        <name>cob(II)alamin</name>
        <dbReference type="ChEBI" id="CHEBI:16304"/>
    </ligand>
</feature>
<dbReference type="Pfam" id="PF08331">
    <property type="entry name" value="QueG_DUF1730"/>
    <property type="match status" value="1"/>
</dbReference>
<evidence type="ECO:0000313" key="11">
    <source>
        <dbReference type="EMBL" id="BBD80466.1"/>
    </source>
</evidence>
<dbReference type="PANTHER" id="PTHR30002:SF4">
    <property type="entry name" value="EPOXYQUEUOSINE REDUCTASE"/>
    <property type="match status" value="1"/>
</dbReference>
<dbReference type="HAMAP" id="MF_00916">
    <property type="entry name" value="QueG"/>
    <property type="match status" value="1"/>
</dbReference>
<feature type="binding site" evidence="9">
    <location>
        <position position="168"/>
    </location>
    <ligand>
        <name>cob(II)alamin</name>
        <dbReference type="ChEBI" id="CHEBI:16304"/>
    </ligand>
</feature>
<evidence type="ECO:0000256" key="3">
    <source>
        <dbReference type="ARBA" id="ARBA00022694"/>
    </source>
</evidence>
<dbReference type="FunFam" id="3.30.70.20:FF:000017">
    <property type="entry name" value="Epoxyqueuosine reductase"/>
    <property type="match status" value="1"/>
</dbReference>
<reference evidence="12" key="1">
    <citation type="submission" date="2018-04" db="EMBL/GenBank/DDBJ databases">
        <authorList>
            <person name="Watanabe M."/>
            <person name="Kojima H."/>
        </authorList>
    </citation>
    <scope>NUCLEOTIDE SEQUENCE [LARGE SCALE GENOMIC DNA]</scope>
    <source>
        <strain evidence="12">Dysh456</strain>
    </source>
</reference>
<keyword evidence="7 9" id="KW-0408">Iron</keyword>
<sequence length="362" mass="40267">MAAMSAMPPDYAALARDIKQWARELGFAAAGISDVELEEDERHLEGWLAEGLHGAMDYMARHGRKRSRPAELQPGTRRVISVRMDYLPAQARDPWQVLGDGELAYVARYALGRDYHKLMRSRLQRLAERIQAAIGPFGHRVFVDSAPVLEKALARHAGLGWIGKHTLLIDRRAGSYFFLGELYTDLPLPVDAPVGAHCGSCRRCLDVCPTQAILAPYRLDARRCIAYLTIEFKGSIPKELRAPIGNRIFGCDDCQLVCPWNKFAQPSVERDFAPRHGLDGARLIELFAWSEETFLHRTEGMAIRRAGYEGWLRNIAVALGNAPASAAVRAALATRMEHPSALVREHVAWALERQQAAARAAA</sequence>
<evidence type="ECO:0000259" key="10">
    <source>
        <dbReference type="PROSITE" id="PS51379"/>
    </source>
</evidence>
<keyword evidence="2 9" id="KW-0963">Cytoplasm</keyword>
<dbReference type="GO" id="GO:0051539">
    <property type="term" value="F:4 iron, 4 sulfur cluster binding"/>
    <property type="evidence" value="ECO:0007669"/>
    <property type="project" value="UniProtKB-KW"/>
</dbReference>
<evidence type="ECO:0000256" key="8">
    <source>
        <dbReference type="ARBA" id="ARBA00023014"/>
    </source>
</evidence>
<dbReference type="KEGG" id="rbd:ALSL_1819"/>
<feature type="binding site" evidence="9">
    <location>
        <position position="233"/>
    </location>
    <ligand>
        <name>tRNA</name>
        <dbReference type="ChEBI" id="CHEBI:17843"/>
    </ligand>
</feature>
<keyword evidence="12" id="KW-1185">Reference proteome</keyword>
<dbReference type="InterPro" id="IPR004453">
    <property type="entry name" value="QueG"/>
</dbReference>
<feature type="domain" description="4Fe-4S ferredoxin-type" evidence="10">
    <location>
        <begin position="186"/>
        <end position="218"/>
    </location>
</feature>
<dbReference type="NCBIfam" id="TIGR00276">
    <property type="entry name" value="tRNA epoxyqueuosine(34) reductase QueG"/>
    <property type="match status" value="1"/>
</dbReference>
<comment type="caution">
    <text evidence="9">Lacks conserved residue(s) required for the propagation of feature annotation.</text>
</comment>
<comment type="catalytic activity">
    <reaction evidence="9">
        <text>epoxyqueuosine(34) in tRNA + AH2 = queuosine(34) in tRNA + A + H2O</text>
        <dbReference type="Rhea" id="RHEA:32159"/>
        <dbReference type="Rhea" id="RHEA-COMP:18571"/>
        <dbReference type="Rhea" id="RHEA-COMP:18582"/>
        <dbReference type="ChEBI" id="CHEBI:13193"/>
        <dbReference type="ChEBI" id="CHEBI:15377"/>
        <dbReference type="ChEBI" id="CHEBI:17499"/>
        <dbReference type="ChEBI" id="CHEBI:194431"/>
        <dbReference type="ChEBI" id="CHEBI:194443"/>
        <dbReference type="EC" id="1.17.99.6"/>
    </reaction>
</comment>
<feature type="binding site" evidence="9">
    <location>
        <position position="208"/>
    </location>
    <ligand>
        <name>[4Fe-4S] cluster</name>
        <dbReference type="ChEBI" id="CHEBI:49883"/>
        <label>2</label>
    </ligand>
</feature>
<dbReference type="GO" id="GO:0008616">
    <property type="term" value="P:tRNA queuosine(34) biosynthetic process"/>
    <property type="evidence" value="ECO:0007669"/>
    <property type="project" value="UniProtKB-UniRule"/>
</dbReference>
<keyword evidence="4 9" id="KW-0479">Metal-binding</keyword>
<keyword evidence="3 9" id="KW-0819">tRNA processing</keyword>
<keyword evidence="5 9" id="KW-0671">Queuosine biosynthesis</keyword>
<evidence type="ECO:0000256" key="9">
    <source>
        <dbReference type="HAMAP-Rule" id="MF_00916"/>
    </source>
</evidence>
<comment type="function">
    <text evidence="9">Catalyzes the conversion of epoxyqueuosine (oQ) to queuosine (Q), which is a hypermodified base found in the wobble positions of tRNA(Asp), tRNA(Asn), tRNA(His) and tRNA(Tyr).</text>
</comment>
<gene>
    <name evidence="9" type="primary">queG</name>
    <name evidence="11" type="ORF">ALSL_1819</name>
</gene>
<evidence type="ECO:0000256" key="1">
    <source>
        <dbReference type="ARBA" id="ARBA00022485"/>
    </source>
</evidence>
<evidence type="ECO:0000313" key="12">
    <source>
        <dbReference type="Proteomes" id="UP000270530"/>
    </source>
</evidence>
<evidence type="ECO:0000256" key="4">
    <source>
        <dbReference type="ARBA" id="ARBA00022723"/>
    </source>
</evidence>
<feature type="binding site" evidence="9">
    <location>
        <position position="201"/>
    </location>
    <ligand>
        <name>[4Fe-4S] cluster</name>
        <dbReference type="ChEBI" id="CHEBI:49883"/>
        <label>1</label>
    </ligand>
</feature>
<proteinExistence type="inferred from homology"/>
<dbReference type="GO" id="GO:0052693">
    <property type="term" value="F:epoxyqueuosine reductase activity"/>
    <property type="evidence" value="ECO:0007669"/>
    <property type="project" value="UniProtKB-UniRule"/>
</dbReference>
<dbReference type="InterPro" id="IPR013542">
    <property type="entry name" value="QueG_DUF1730"/>
</dbReference>
<feature type="binding site" evidence="9">
    <location>
        <position position="224"/>
    </location>
    <ligand>
        <name>[4Fe-4S] cluster</name>
        <dbReference type="ChEBI" id="CHEBI:49883"/>
        <label>2</label>
    </ligand>
</feature>